<feature type="transmembrane region" description="Helical" evidence="6">
    <location>
        <begin position="12"/>
        <end position="31"/>
    </location>
</feature>
<feature type="transmembrane region" description="Helical" evidence="6">
    <location>
        <begin position="137"/>
        <end position="158"/>
    </location>
</feature>
<dbReference type="InParanoid" id="A0A6N7EWY2"/>
<feature type="transmembrane region" description="Helical" evidence="6">
    <location>
        <begin position="43"/>
        <end position="63"/>
    </location>
</feature>
<dbReference type="InterPro" id="IPR011701">
    <property type="entry name" value="MFS"/>
</dbReference>
<dbReference type="PANTHER" id="PTHR23521:SF3">
    <property type="entry name" value="MFS TRANSPORTER"/>
    <property type="match status" value="1"/>
</dbReference>
<feature type="compositionally biased region" description="Acidic residues" evidence="5">
    <location>
        <begin position="426"/>
        <end position="435"/>
    </location>
</feature>
<proteinExistence type="predicted"/>
<evidence type="ECO:0000256" key="4">
    <source>
        <dbReference type="ARBA" id="ARBA00023136"/>
    </source>
</evidence>
<feature type="transmembrane region" description="Helical" evidence="6">
    <location>
        <begin position="295"/>
        <end position="317"/>
    </location>
</feature>
<accession>A0A6N7EWY2</accession>
<name>A0A6N7EWY2_9GAMM</name>
<dbReference type="InterPro" id="IPR020846">
    <property type="entry name" value="MFS_dom"/>
</dbReference>
<dbReference type="PANTHER" id="PTHR23521">
    <property type="entry name" value="TRANSPORTER MFS SUPERFAMILY"/>
    <property type="match status" value="1"/>
</dbReference>
<dbReference type="Proteomes" id="UP000471298">
    <property type="component" value="Unassembled WGS sequence"/>
</dbReference>
<dbReference type="Gene3D" id="1.20.1250.20">
    <property type="entry name" value="MFS general substrate transporter like domains"/>
    <property type="match status" value="2"/>
</dbReference>
<gene>
    <name evidence="8" type="ORF">GCU85_04150</name>
</gene>
<keyword evidence="3 6" id="KW-1133">Transmembrane helix</keyword>
<dbReference type="GO" id="GO:0005886">
    <property type="term" value="C:plasma membrane"/>
    <property type="evidence" value="ECO:0007669"/>
    <property type="project" value="TreeGrafter"/>
</dbReference>
<reference evidence="8 9" key="1">
    <citation type="submission" date="2019-10" db="EMBL/GenBank/DDBJ databases">
        <title>Cardiobacteriales fam. a chemoheterotrophic member of the order Cardiobacteriales, and proposal of Cardiobacteriales fam. nov.</title>
        <authorList>
            <person name="Wang C."/>
        </authorList>
    </citation>
    <scope>NUCLEOTIDE SEQUENCE [LARGE SCALE GENOMIC DNA]</scope>
    <source>
        <strain evidence="8 9">ML27</strain>
    </source>
</reference>
<dbReference type="FunCoup" id="A0A6N7EWY2">
    <property type="interactions" value="22"/>
</dbReference>
<evidence type="ECO:0000256" key="3">
    <source>
        <dbReference type="ARBA" id="ARBA00022989"/>
    </source>
</evidence>
<evidence type="ECO:0000256" key="1">
    <source>
        <dbReference type="ARBA" id="ARBA00004370"/>
    </source>
</evidence>
<keyword evidence="9" id="KW-1185">Reference proteome</keyword>
<dbReference type="Pfam" id="PF07690">
    <property type="entry name" value="MFS_1"/>
    <property type="match status" value="1"/>
</dbReference>
<feature type="domain" description="Major facilitator superfamily (MFS) profile" evidence="7">
    <location>
        <begin position="13"/>
        <end position="383"/>
    </location>
</feature>
<evidence type="ECO:0000256" key="5">
    <source>
        <dbReference type="SAM" id="MobiDB-lite"/>
    </source>
</evidence>
<feature type="transmembrane region" description="Helical" evidence="6">
    <location>
        <begin position="103"/>
        <end position="125"/>
    </location>
</feature>
<feature type="transmembrane region" description="Helical" evidence="6">
    <location>
        <begin position="357"/>
        <end position="377"/>
    </location>
</feature>
<keyword evidence="4 6" id="KW-0472">Membrane</keyword>
<evidence type="ECO:0000259" key="7">
    <source>
        <dbReference type="PROSITE" id="PS50850"/>
    </source>
</evidence>
<dbReference type="CDD" id="cd17477">
    <property type="entry name" value="MFS_YcaD_like"/>
    <property type="match status" value="1"/>
</dbReference>
<dbReference type="InterPro" id="IPR036259">
    <property type="entry name" value="MFS_trans_sf"/>
</dbReference>
<feature type="transmembrane region" description="Helical" evidence="6">
    <location>
        <begin position="75"/>
        <end position="97"/>
    </location>
</feature>
<evidence type="ECO:0000313" key="9">
    <source>
        <dbReference type="Proteomes" id="UP000471298"/>
    </source>
</evidence>
<dbReference type="PROSITE" id="PS50850">
    <property type="entry name" value="MFS"/>
    <property type="match status" value="1"/>
</dbReference>
<feature type="region of interest" description="Disordered" evidence="5">
    <location>
        <begin position="418"/>
        <end position="470"/>
    </location>
</feature>
<feature type="transmembrane region" description="Helical" evidence="6">
    <location>
        <begin position="271"/>
        <end position="289"/>
    </location>
</feature>
<organism evidence="8 9">
    <name type="scientific">Ostreibacterium oceani</name>
    <dbReference type="NCBI Taxonomy" id="2654998"/>
    <lineage>
        <taxon>Bacteria</taxon>
        <taxon>Pseudomonadati</taxon>
        <taxon>Pseudomonadota</taxon>
        <taxon>Gammaproteobacteria</taxon>
        <taxon>Cardiobacteriales</taxon>
        <taxon>Ostreibacteriaceae</taxon>
        <taxon>Ostreibacterium</taxon>
    </lineage>
</organism>
<dbReference type="AlphaFoldDB" id="A0A6N7EWY2"/>
<dbReference type="SUPFAM" id="SSF103473">
    <property type="entry name" value="MFS general substrate transporter"/>
    <property type="match status" value="1"/>
</dbReference>
<feature type="compositionally biased region" description="Acidic residues" evidence="5">
    <location>
        <begin position="445"/>
        <end position="460"/>
    </location>
</feature>
<keyword evidence="2 6" id="KW-0812">Transmembrane</keyword>
<dbReference type="InterPro" id="IPR047200">
    <property type="entry name" value="MFS_YcaD-like"/>
</dbReference>
<feature type="transmembrane region" description="Helical" evidence="6">
    <location>
        <begin position="241"/>
        <end position="259"/>
    </location>
</feature>
<evidence type="ECO:0000256" key="2">
    <source>
        <dbReference type="ARBA" id="ARBA00022692"/>
    </source>
</evidence>
<dbReference type="InterPro" id="IPR005828">
    <property type="entry name" value="MFS_sugar_transport-like"/>
</dbReference>
<protein>
    <submittedName>
        <fullName evidence="8">MFS transporter</fullName>
    </submittedName>
</protein>
<evidence type="ECO:0000313" key="8">
    <source>
        <dbReference type="EMBL" id="MPV85929.1"/>
    </source>
</evidence>
<dbReference type="Pfam" id="PF00083">
    <property type="entry name" value="Sugar_tr"/>
    <property type="match status" value="1"/>
</dbReference>
<comment type="caution">
    <text evidence="8">The sequence shown here is derived from an EMBL/GenBank/DDBJ whole genome shotgun (WGS) entry which is preliminary data.</text>
</comment>
<dbReference type="RefSeq" id="WP_152809661.1">
    <property type="nucleotide sequence ID" value="NZ_WHNW01000003.1"/>
</dbReference>
<dbReference type="EMBL" id="WHNW01000003">
    <property type="protein sequence ID" value="MPV85929.1"/>
    <property type="molecule type" value="Genomic_DNA"/>
</dbReference>
<feature type="transmembrane region" description="Helical" evidence="6">
    <location>
        <begin position="164"/>
        <end position="185"/>
    </location>
</feature>
<comment type="subcellular location">
    <subcellularLocation>
        <location evidence="1">Membrane</location>
    </subcellularLocation>
</comment>
<evidence type="ECO:0000256" key="6">
    <source>
        <dbReference type="SAM" id="Phobius"/>
    </source>
</evidence>
<feature type="transmembrane region" description="Helical" evidence="6">
    <location>
        <begin position="329"/>
        <end position="351"/>
    </location>
</feature>
<dbReference type="GO" id="GO:0022857">
    <property type="term" value="F:transmembrane transporter activity"/>
    <property type="evidence" value="ECO:0007669"/>
    <property type="project" value="InterPro"/>
</dbReference>
<sequence>MNILLSTQRLLGGTLMLFISLFLMMLGNGLQGSLLSIRGGDEGFSTLALSIVMTGYYIGYYMGSYITPTYIKRVGYVRVFAAMVAFASVAALIYAMWVTEHAWFLMRFLTGFSFAGIYVVAESWLNYQTHNENRAKVLAVYVIVLYLGMVAGQAFLNLADTNGYFLFALSSVVISIAAVPLLLTSRPSPVIEETDSMSIKQLYRRSPLGVVSVFLTNYVCGGLLAMSAIYAKSIGMTTKEISIFISSAFIGIILFQFPIGYISDRIDRRKVIITLGFVGALLTAVAVLVDTFLLLVLVFGLFGGLILPLYAICIAYVNDRLTPQEILPATSVLLKISGIAQMFAPISIGYMMSVYGVQAYFVVLGVVCLAIALFGLYRAMTSANQVDVEDMSDYTPMVMNATVSSFSLAHDNLQLEFDFSGAQNPPDDDDRDDNDNDNRSRADSDDSDDSGDDGDDSDENNETHVNQATH</sequence>
<feature type="transmembrane region" description="Helical" evidence="6">
    <location>
        <begin position="206"/>
        <end position="229"/>
    </location>
</feature>